<evidence type="ECO:0000313" key="4">
    <source>
        <dbReference type="EMBL" id="CAC5402568.1"/>
    </source>
</evidence>
<dbReference type="PROSITE" id="PS50222">
    <property type="entry name" value="EF_HAND_2"/>
    <property type="match status" value="2"/>
</dbReference>
<sequence length="378" mass="42335">MKLTLAVCIVLIGMILADDLVPNLIVQSVKTMHQNRSKRSLKPSMDDSVKMAFSMTDKNHDGHITVDELIQFVKKTTGITIDETTRQGFNMVFGNPKYDLNENGTIELNEYAGLMRIKGAGIEFGKFDRQVYAIDQQVKWALPTTFDCHILQMDGFHILSCFNDTIGKGWGNGGLPDLLMNSPVYAAATNSKDCGRISGITRQNPAVMGWSLTRHLLADFLSEMKSKPGSINDKSGEHDEKFDRQVYAINQQVKWALPTTFDCHILRMDGFHILSCFNDTIGKGWGDGGLPDLLMNSPVYAAATVDHMLGGNKLIIVARKLVALHYDQKSNFKSVHSDLNKLRVNLRLLKMGLWPSFPLVNQHLGNICFELHCRQAYE</sequence>
<dbReference type="PROSITE" id="PS00018">
    <property type="entry name" value="EF_HAND_1"/>
    <property type="match status" value="2"/>
</dbReference>
<dbReference type="InterPro" id="IPR011992">
    <property type="entry name" value="EF-hand-dom_pair"/>
</dbReference>
<dbReference type="CDD" id="cd00051">
    <property type="entry name" value="EFh"/>
    <property type="match status" value="1"/>
</dbReference>
<dbReference type="SUPFAM" id="SSF47473">
    <property type="entry name" value="EF-hand"/>
    <property type="match status" value="1"/>
</dbReference>
<dbReference type="InterPro" id="IPR002048">
    <property type="entry name" value="EF_hand_dom"/>
</dbReference>
<keyword evidence="1" id="KW-0106">Calcium</keyword>
<dbReference type="EMBL" id="CACVKT020006528">
    <property type="protein sequence ID" value="CAC5402568.1"/>
    <property type="molecule type" value="Genomic_DNA"/>
</dbReference>
<feature type="signal peptide" evidence="2">
    <location>
        <begin position="1"/>
        <end position="17"/>
    </location>
</feature>
<feature type="domain" description="EF-hand" evidence="3">
    <location>
        <begin position="97"/>
        <end position="121"/>
    </location>
</feature>
<dbReference type="Proteomes" id="UP000507470">
    <property type="component" value="Unassembled WGS sequence"/>
</dbReference>
<proteinExistence type="predicted"/>
<reference evidence="4 5" key="1">
    <citation type="submission" date="2020-06" db="EMBL/GenBank/DDBJ databases">
        <authorList>
            <person name="Li R."/>
            <person name="Bekaert M."/>
        </authorList>
    </citation>
    <scope>NUCLEOTIDE SEQUENCE [LARGE SCALE GENOMIC DNA]</scope>
    <source>
        <strain evidence="5">wild</strain>
    </source>
</reference>
<evidence type="ECO:0000256" key="2">
    <source>
        <dbReference type="SAM" id="SignalP"/>
    </source>
</evidence>
<feature type="chain" id="PRO_5026951928" description="EF-hand domain-containing protein" evidence="2">
    <location>
        <begin position="18"/>
        <end position="378"/>
    </location>
</feature>
<dbReference type="InterPro" id="IPR018247">
    <property type="entry name" value="EF_Hand_1_Ca_BS"/>
</dbReference>
<dbReference type="AlphaFoldDB" id="A0A6J8D1H7"/>
<keyword evidence="2" id="KW-0732">Signal</keyword>
<accession>A0A6J8D1H7</accession>
<dbReference type="OrthoDB" id="6071809at2759"/>
<dbReference type="Gene3D" id="1.10.238.10">
    <property type="entry name" value="EF-hand"/>
    <property type="match status" value="1"/>
</dbReference>
<organism evidence="4 5">
    <name type="scientific">Mytilus coruscus</name>
    <name type="common">Sea mussel</name>
    <dbReference type="NCBI Taxonomy" id="42192"/>
    <lineage>
        <taxon>Eukaryota</taxon>
        <taxon>Metazoa</taxon>
        <taxon>Spiralia</taxon>
        <taxon>Lophotrochozoa</taxon>
        <taxon>Mollusca</taxon>
        <taxon>Bivalvia</taxon>
        <taxon>Autobranchia</taxon>
        <taxon>Pteriomorphia</taxon>
        <taxon>Mytilida</taxon>
        <taxon>Mytiloidea</taxon>
        <taxon>Mytilidae</taxon>
        <taxon>Mytilinae</taxon>
        <taxon>Mytilus</taxon>
    </lineage>
</organism>
<dbReference type="SMART" id="SM00054">
    <property type="entry name" value="EFh"/>
    <property type="match status" value="2"/>
</dbReference>
<dbReference type="GO" id="GO:0005509">
    <property type="term" value="F:calcium ion binding"/>
    <property type="evidence" value="ECO:0007669"/>
    <property type="project" value="InterPro"/>
</dbReference>
<dbReference type="Pfam" id="PF13499">
    <property type="entry name" value="EF-hand_7"/>
    <property type="match status" value="1"/>
</dbReference>
<evidence type="ECO:0000313" key="5">
    <source>
        <dbReference type="Proteomes" id="UP000507470"/>
    </source>
</evidence>
<name>A0A6J8D1H7_MYTCO</name>
<protein>
    <recommendedName>
        <fullName evidence="3">EF-hand domain-containing protein</fullName>
    </recommendedName>
</protein>
<gene>
    <name evidence="4" type="ORF">MCOR_36503</name>
</gene>
<feature type="domain" description="EF-hand" evidence="3">
    <location>
        <begin position="44"/>
        <end position="79"/>
    </location>
</feature>
<keyword evidence="5" id="KW-1185">Reference proteome</keyword>
<evidence type="ECO:0000259" key="3">
    <source>
        <dbReference type="PROSITE" id="PS50222"/>
    </source>
</evidence>
<evidence type="ECO:0000256" key="1">
    <source>
        <dbReference type="ARBA" id="ARBA00022837"/>
    </source>
</evidence>